<dbReference type="RefSeq" id="WP_067534933.1">
    <property type="nucleotide sequence ID" value="NZ_AP025567.1"/>
</dbReference>
<name>A0A415E1N4_9FIRM</name>
<dbReference type="InterPro" id="IPR000086">
    <property type="entry name" value="NUDIX_hydrolase_dom"/>
</dbReference>
<sequence length="170" mass="19838">MELWDVYNEERIRTGRTMVRGRQMKPGDYHLIVHIAIINSQGQMLIQRRQLTKKGWAGKWDISVGGCAMKGESSKQAAQRELQEELGIDLCFEEKRAAFTINFKEGFDDIYIFNGDYDLSELSLQENEVLAVKWVKSDEIMDMIDRDEFVPYPKSYIRLIFDTASRPVYL</sequence>
<dbReference type="SUPFAM" id="SSF55811">
    <property type="entry name" value="Nudix"/>
    <property type="match status" value="1"/>
</dbReference>
<dbReference type="Pfam" id="PF00293">
    <property type="entry name" value="NUDIX"/>
    <property type="match status" value="1"/>
</dbReference>
<dbReference type="AlphaFoldDB" id="A0A415E1N4"/>
<dbReference type="PROSITE" id="PS00893">
    <property type="entry name" value="NUDIX_BOX"/>
    <property type="match status" value="1"/>
</dbReference>
<accession>A0A415E1N4</accession>
<dbReference type="Gene3D" id="3.90.79.10">
    <property type="entry name" value="Nucleoside Triphosphate Pyrophosphohydrolase"/>
    <property type="match status" value="1"/>
</dbReference>
<reference evidence="3 4" key="1">
    <citation type="submission" date="2018-08" db="EMBL/GenBank/DDBJ databases">
        <title>A genome reference for cultivated species of the human gut microbiota.</title>
        <authorList>
            <person name="Zou Y."/>
            <person name="Xue W."/>
            <person name="Luo G."/>
        </authorList>
    </citation>
    <scope>NUCLEOTIDE SEQUENCE [LARGE SCALE GENOMIC DNA]</scope>
    <source>
        <strain evidence="3 4">AM07-24</strain>
    </source>
</reference>
<dbReference type="PANTHER" id="PTHR10885">
    <property type="entry name" value="ISOPENTENYL-DIPHOSPHATE DELTA-ISOMERASE"/>
    <property type="match status" value="1"/>
</dbReference>
<evidence type="ECO:0000313" key="4">
    <source>
        <dbReference type="Proteomes" id="UP000284841"/>
    </source>
</evidence>
<feature type="domain" description="Nudix hydrolase" evidence="2">
    <location>
        <begin position="28"/>
        <end position="157"/>
    </location>
</feature>
<dbReference type="EMBL" id="QRMS01000003">
    <property type="protein sequence ID" value="RHJ87562.1"/>
    <property type="molecule type" value="Genomic_DNA"/>
</dbReference>
<dbReference type="Proteomes" id="UP000284841">
    <property type="component" value="Unassembled WGS sequence"/>
</dbReference>
<proteinExistence type="predicted"/>
<evidence type="ECO:0000256" key="1">
    <source>
        <dbReference type="ARBA" id="ARBA00022801"/>
    </source>
</evidence>
<organism evidence="3 4">
    <name type="scientific">Emergencia timonensis</name>
    <dbReference type="NCBI Taxonomy" id="1776384"/>
    <lineage>
        <taxon>Bacteria</taxon>
        <taxon>Bacillati</taxon>
        <taxon>Bacillota</taxon>
        <taxon>Clostridia</taxon>
        <taxon>Peptostreptococcales</taxon>
        <taxon>Anaerovoracaceae</taxon>
        <taxon>Emergencia</taxon>
    </lineage>
</organism>
<evidence type="ECO:0000313" key="3">
    <source>
        <dbReference type="EMBL" id="RHJ87562.1"/>
    </source>
</evidence>
<gene>
    <name evidence="3" type="ORF">DW099_12785</name>
</gene>
<keyword evidence="4" id="KW-1185">Reference proteome</keyword>
<dbReference type="GO" id="GO:0016787">
    <property type="term" value="F:hydrolase activity"/>
    <property type="evidence" value="ECO:0007669"/>
    <property type="project" value="UniProtKB-KW"/>
</dbReference>
<comment type="caution">
    <text evidence="3">The sequence shown here is derived from an EMBL/GenBank/DDBJ whole genome shotgun (WGS) entry which is preliminary data.</text>
</comment>
<keyword evidence="1" id="KW-0378">Hydrolase</keyword>
<protein>
    <submittedName>
        <fullName evidence="3">NUDIX domain-containing protein</fullName>
    </submittedName>
</protein>
<dbReference type="CDD" id="cd04693">
    <property type="entry name" value="NUDIX_Hydrolase"/>
    <property type="match status" value="1"/>
</dbReference>
<dbReference type="STRING" id="1776384.GCA_900086585_01129"/>
<dbReference type="GeneID" id="83003516"/>
<evidence type="ECO:0000259" key="2">
    <source>
        <dbReference type="PROSITE" id="PS51462"/>
    </source>
</evidence>
<dbReference type="PROSITE" id="PS51462">
    <property type="entry name" value="NUDIX"/>
    <property type="match status" value="1"/>
</dbReference>
<dbReference type="InterPro" id="IPR020084">
    <property type="entry name" value="NUDIX_hydrolase_CS"/>
</dbReference>
<dbReference type="InterPro" id="IPR015797">
    <property type="entry name" value="NUDIX_hydrolase-like_dom_sf"/>
</dbReference>
<dbReference type="OrthoDB" id="9786032at2"/>
<dbReference type="PANTHER" id="PTHR10885:SF0">
    <property type="entry name" value="ISOPENTENYL-DIPHOSPHATE DELTA-ISOMERASE"/>
    <property type="match status" value="1"/>
</dbReference>